<evidence type="ECO:0000313" key="3">
    <source>
        <dbReference type="Proteomes" id="UP000265520"/>
    </source>
</evidence>
<dbReference type="EMBL" id="LXQA010030939">
    <property type="protein sequence ID" value="MCH95876.1"/>
    <property type="molecule type" value="Genomic_DNA"/>
</dbReference>
<evidence type="ECO:0000313" key="2">
    <source>
        <dbReference type="EMBL" id="MCH95876.1"/>
    </source>
</evidence>
<keyword evidence="3" id="KW-1185">Reference proteome</keyword>
<dbReference type="InterPro" id="IPR007751">
    <property type="entry name" value="DUF676_lipase-like"/>
</dbReference>
<dbReference type="InterPro" id="IPR044294">
    <property type="entry name" value="Lipase-like"/>
</dbReference>
<accession>A0A392N7X0</accession>
<sequence>MNSGNDDFSYREVHQRVFSLLKSSDEPLQTAATRAEIHRRSIAQMTINNQSIQDMQMFGDPLRIPIVIVERVLNAPRRTISENSYMRNVKLANSHSFQAGINSVSDTANKNSTPQSNAHVLKIVVFGNHLDLRLIRNQWLLIDPKVEVLMSQANEDKTSGDFREMGQRLAQEVISFVKKKMDKAKFGYGNLGDIRLSFVGHSIGNLIIRTAIAGREHDGAISKIFTYICFGVWSALGVS</sequence>
<proteinExistence type="predicted"/>
<evidence type="ECO:0000259" key="1">
    <source>
        <dbReference type="Pfam" id="PF05057"/>
    </source>
</evidence>
<comment type="caution">
    <text evidence="2">The sequence shown here is derived from an EMBL/GenBank/DDBJ whole genome shotgun (WGS) entry which is preliminary data.</text>
</comment>
<reference evidence="2 3" key="1">
    <citation type="journal article" date="2018" name="Front. Plant Sci.">
        <title>Red Clover (Trifolium pratense) and Zigzag Clover (T. medium) - A Picture of Genomic Similarities and Differences.</title>
        <authorList>
            <person name="Dluhosova J."/>
            <person name="Istvanek J."/>
            <person name="Nedelnik J."/>
            <person name="Repkova J."/>
        </authorList>
    </citation>
    <scope>NUCLEOTIDE SEQUENCE [LARGE SCALE GENOMIC DNA]</scope>
    <source>
        <strain evidence="3">cv. 10/8</strain>
        <tissue evidence="2">Leaf</tissue>
    </source>
</reference>
<dbReference type="PANTHER" id="PTHR12482">
    <property type="entry name" value="LIPASE ROG1-RELATED-RELATED"/>
    <property type="match status" value="1"/>
</dbReference>
<dbReference type="AlphaFoldDB" id="A0A392N7X0"/>
<feature type="non-terminal residue" evidence="2">
    <location>
        <position position="239"/>
    </location>
</feature>
<dbReference type="Pfam" id="PF05057">
    <property type="entry name" value="DUF676"/>
    <property type="match status" value="1"/>
</dbReference>
<gene>
    <name evidence="2" type="ORF">A2U01_0016858</name>
</gene>
<dbReference type="Proteomes" id="UP000265520">
    <property type="component" value="Unassembled WGS sequence"/>
</dbReference>
<organism evidence="2 3">
    <name type="scientific">Trifolium medium</name>
    <dbReference type="NCBI Taxonomy" id="97028"/>
    <lineage>
        <taxon>Eukaryota</taxon>
        <taxon>Viridiplantae</taxon>
        <taxon>Streptophyta</taxon>
        <taxon>Embryophyta</taxon>
        <taxon>Tracheophyta</taxon>
        <taxon>Spermatophyta</taxon>
        <taxon>Magnoliopsida</taxon>
        <taxon>eudicotyledons</taxon>
        <taxon>Gunneridae</taxon>
        <taxon>Pentapetalae</taxon>
        <taxon>rosids</taxon>
        <taxon>fabids</taxon>
        <taxon>Fabales</taxon>
        <taxon>Fabaceae</taxon>
        <taxon>Papilionoideae</taxon>
        <taxon>50 kb inversion clade</taxon>
        <taxon>NPAAA clade</taxon>
        <taxon>Hologalegina</taxon>
        <taxon>IRL clade</taxon>
        <taxon>Trifolieae</taxon>
        <taxon>Trifolium</taxon>
    </lineage>
</organism>
<dbReference type="PANTHER" id="PTHR12482:SF5">
    <property type="entry name" value="DUF676 DOMAIN-CONTAINING PROTEIN"/>
    <property type="match status" value="1"/>
</dbReference>
<protein>
    <submittedName>
        <fullName evidence="2">Protein FAM135A</fullName>
    </submittedName>
</protein>
<feature type="domain" description="DUF676" evidence="1">
    <location>
        <begin position="126"/>
        <end position="216"/>
    </location>
</feature>
<name>A0A392N7X0_9FABA</name>